<evidence type="ECO:0000256" key="4">
    <source>
        <dbReference type="ARBA" id="ARBA00022833"/>
    </source>
</evidence>
<feature type="zinc finger region" description="C3H1-type" evidence="5">
    <location>
        <begin position="180"/>
        <end position="208"/>
    </location>
</feature>
<dbReference type="AlphaFoldDB" id="A0A9P6M5K0"/>
<dbReference type="EMBL" id="JAAAHY010000090">
    <property type="protein sequence ID" value="KAF9967258.1"/>
    <property type="molecule type" value="Genomic_DNA"/>
</dbReference>
<feature type="compositionally biased region" description="Low complexity" evidence="6">
    <location>
        <begin position="258"/>
        <end position="280"/>
    </location>
</feature>
<dbReference type="PANTHER" id="PTHR12547:SF18">
    <property type="entry name" value="PROTEIN TIS11"/>
    <property type="match status" value="1"/>
</dbReference>
<comment type="caution">
    <text evidence="8">The sequence shown here is derived from an EMBL/GenBank/DDBJ whole genome shotgun (WGS) entry which is preliminary data.</text>
</comment>
<dbReference type="InterPro" id="IPR000571">
    <property type="entry name" value="Znf_CCCH"/>
</dbReference>
<accession>A0A9P6M5K0</accession>
<dbReference type="Proteomes" id="UP000738359">
    <property type="component" value="Unassembled WGS sequence"/>
</dbReference>
<evidence type="ECO:0000259" key="7">
    <source>
        <dbReference type="PROSITE" id="PS50103"/>
    </source>
</evidence>
<keyword evidence="3 5" id="KW-0863">Zinc-finger</keyword>
<evidence type="ECO:0000256" key="1">
    <source>
        <dbReference type="ARBA" id="ARBA00022723"/>
    </source>
</evidence>
<dbReference type="InterPro" id="IPR045877">
    <property type="entry name" value="ZFP36-like"/>
</dbReference>
<protein>
    <recommendedName>
        <fullName evidence="7">C3H1-type domain-containing protein</fullName>
    </recommendedName>
</protein>
<dbReference type="OrthoDB" id="410307at2759"/>
<evidence type="ECO:0000256" key="3">
    <source>
        <dbReference type="ARBA" id="ARBA00022771"/>
    </source>
</evidence>
<evidence type="ECO:0000256" key="2">
    <source>
        <dbReference type="ARBA" id="ARBA00022737"/>
    </source>
</evidence>
<organism evidence="8 9">
    <name type="scientific">Mortierella alpina</name>
    <name type="common">Oleaginous fungus</name>
    <name type="synonym">Mortierella renispora</name>
    <dbReference type="NCBI Taxonomy" id="64518"/>
    <lineage>
        <taxon>Eukaryota</taxon>
        <taxon>Fungi</taxon>
        <taxon>Fungi incertae sedis</taxon>
        <taxon>Mucoromycota</taxon>
        <taxon>Mortierellomycotina</taxon>
        <taxon>Mortierellomycetes</taxon>
        <taxon>Mortierellales</taxon>
        <taxon>Mortierellaceae</taxon>
        <taxon>Mortierella</taxon>
    </lineage>
</organism>
<feature type="compositionally biased region" description="Basic and acidic residues" evidence="6">
    <location>
        <begin position="288"/>
        <end position="301"/>
    </location>
</feature>
<feature type="compositionally biased region" description="Polar residues" evidence="6">
    <location>
        <begin position="16"/>
        <end position="28"/>
    </location>
</feature>
<feature type="region of interest" description="Disordered" evidence="6">
    <location>
        <begin position="1"/>
        <end position="30"/>
    </location>
</feature>
<evidence type="ECO:0000256" key="5">
    <source>
        <dbReference type="PROSITE-ProRule" id="PRU00723"/>
    </source>
</evidence>
<feature type="zinc finger region" description="C3H1-type" evidence="5">
    <location>
        <begin position="218"/>
        <end position="246"/>
    </location>
</feature>
<dbReference type="Pfam" id="PF00642">
    <property type="entry name" value="zf-CCCH"/>
    <property type="match status" value="2"/>
</dbReference>
<gene>
    <name evidence="8" type="ORF">BGZ70_010217</name>
</gene>
<keyword evidence="1 5" id="KW-0479">Metal-binding</keyword>
<name>A0A9P6M5K0_MORAP</name>
<feature type="domain" description="C3H1-type" evidence="7">
    <location>
        <begin position="180"/>
        <end position="208"/>
    </location>
</feature>
<dbReference type="GO" id="GO:0008270">
    <property type="term" value="F:zinc ion binding"/>
    <property type="evidence" value="ECO:0007669"/>
    <property type="project" value="UniProtKB-KW"/>
</dbReference>
<dbReference type="FunFam" id="4.10.1000.10:FF:000003">
    <property type="entry name" value="Zinc finger CCCH domain-containing protein"/>
    <property type="match status" value="1"/>
</dbReference>
<dbReference type="GO" id="GO:0003729">
    <property type="term" value="F:mRNA binding"/>
    <property type="evidence" value="ECO:0007669"/>
    <property type="project" value="InterPro"/>
</dbReference>
<evidence type="ECO:0000256" key="6">
    <source>
        <dbReference type="SAM" id="MobiDB-lite"/>
    </source>
</evidence>
<dbReference type="GO" id="GO:0051252">
    <property type="term" value="P:regulation of RNA metabolic process"/>
    <property type="evidence" value="ECO:0007669"/>
    <property type="project" value="UniProtKB-ARBA"/>
</dbReference>
<feature type="region of interest" description="Disordered" evidence="6">
    <location>
        <begin position="250"/>
        <end position="309"/>
    </location>
</feature>
<feature type="domain" description="C3H1-type" evidence="7">
    <location>
        <begin position="218"/>
        <end position="246"/>
    </location>
</feature>
<dbReference type="PROSITE" id="PS50103">
    <property type="entry name" value="ZF_C3H1"/>
    <property type="match status" value="2"/>
</dbReference>
<dbReference type="PANTHER" id="PTHR12547">
    <property type="entry name" value="CCCH ZINC FINGER/TIS11-RELATED"/>
    <property type="match status" value="1"/>
</dbReference>
<keyword evidence="2" id="KW-0677">Repeat</keyword>
<feature type="compositionally biased region" description="Polar residues" evidence="6">
    <location>
        <begin position="135"/>
        <end position="159"/>
    </location>
</feature>
<dbReference type="Gene3D" id="4.10.1000.10">
    <property type="entry name" value="Zinc finger, CCCH-type"/>
    <property type="match status" value="2"/>
</dbReference>
<dbReference type="InterPro" id="IPR036855">
    <property type="entry name" value="Znf_CCCH_sf"/>
</dbReference>
<evidence type="ECO:0000313" key="9">
    <source>
        <dbReference type="Proteomes" id="UP000738359"/>
    </source>
</evidence>
<dbReference type="SMART" id="SM00356">
    <property type="entry name" value="ZnF_C3H1"/>
    <property type="match status" value="2"/>
</dbReference>
<sequence>MDSRKATAARNRRSAPQRQTPLKFNRTSPGVLDLSKNTCSGATSSLPVYGVSGLRDTSMDLGSGGGAVLFSVNPPSPLESEYYSDDQESILRTWHTEGTSTFDVLGADESGRNRDPVTFEPAAMDHGIKGCQGARSAQSKSLKSTVTSLPTGSAETLSKGSKRAQGRRSSTSEPNRKTELYKTEMCISVSSGAPCRYGDNCQFAHSTHELNHVNRHPRYKTQLCTSFQRQGYCKYNDRCTFIHNLEEARTPLSPSVARSGRSSTSTWSSSSSSESTPDSRVVTPVPSGKRESRSERQRAKSDPGIAFKDPLVTVEESSSLVCADSSPPKAFVPRVSSVHALPTPEGRARLLQGSELSWAMFLRRNYGRTMAYSGDCTQDGGGIQTSPPMNDRVTFAVSPPCESYSNSTPVLCQGLREIAFVPDTTTAVGRTSSLGNILSAADVNVQAAECDEAELEVDMEWYSSLGHFISTPQNDFAI</sequence>
<dbReference type="SUPFAM" id="SSF90229">
    <property type="entry name" value="CCCH zinc finger"/>
    <property type="match status" value="2"/>
</dbReference>
<dbReference type="GO" id="GO:0010468">
    <property type="term" value="P:regulation of gene expression"/>
    <property type="evidence" value="ECO:0007669"/>
    <property type="project" value="UniProtKB-ARBA"/>
</dbReference>
<feature type="region of interest" description="Disordered" evidence="6">
    <location>
        <begin position="134"/>
        <end position="177"/>
    </location>
</feature>
<evidence type="ECO:0000313" key="8">
    <source>
        <dbReference type="EMBL" id="KAF9967258.1"/>
    </source>
</evidence>
<proteinExistence type="predicted"/>
<keyword evidence="9" id="KW-1185">Reference proteome</keyword>
<keyword evidence="4 5" id="KW-0862">Zinc</keyword>
<reference evidence="8" key="1">
    <citation type="journal article" date="2020" name="Fungal Divers.">
        <title>Resolving the Mortierellaceae phylogeny through synthesis of multi-gene phylogenetics and phylogenomics.</title>
        <authorList>
            <person name="Vandepol N."/>
            <person name="Liber J."/>
            <person name="Desiro A."/>
            <person name="Na H."/>
            <person name="Kennedy M."/>
            <person name="Barry K."/>
            <person name="Grigoriev I.V."/>
            <person name="Miller A.N."/>
            <person name="O'Donnell K."/>
            <person name="Stajich J.E."/>
            <person name="Bonito G."/>
        </authorList>
    </citation>
    <scope>NUCLEOTIDE SEQUENCE</scope>
    <source>
        <strain evidence="8">CK1249</strain>
    </source>
</reference>